<evidence type="ECO:0000313" key="2">
    <source>
        <dbReference type="Proteomes" id="UP000054928"/>
    </source>
</evidence>
<proteinExistence type="predicted"/>
<evidence type="ECO:0000313" key="1">
    <source>
        <dbReference type="EMBL" id="CEG46104.1"/>
    </source>
</evidence>
<dbReference type="AlphaFoldDB" id="A0A0P1AUW0"/>
<dbReference type="GeneID" id="36397581"/>
<protein>
    <submittedName>
        <fullName evidence="1">Uncharacterized protein</fullName>
    </submittedName>
</protein>
<organism evidence="1 2">
    <name type="scientific">Plasmopara halstedii</name>
    <name type="common">Downy mildew of sunflower</name>
    <dbReference type="NCBI Taxonomy" id="4781"/>
    <lineage>
        <taxon>Eukaryota</taxon>
        <taxon>Sar</taxon>
        <taxon>Stramenopiles</taxon>
        <taxon>Oomycota</taxon>
        <taxon>Peronosporomycetes</taxon>
        <taxon>Peronosporales</taxon>
        <taxon>Peronosporaceae</taxon>
        <taxon>Plasmopara</taxon>
    </lineage>
</organism>
<reference evidence="2" key="1">
    <citation type="submission" date="2014-09" db="EMBL/GenBank/DDBJ databases">
        <authorList>
            <person name="Sharma Rahul"/>
            <person name="Thines Marco"/>
        </authorList>
    </citation>
    <scope>NUCLEOTIDE SEQUENCE [LARGE SCALE GENOMIC DNA]</scope>
</reference>
<keyword evidence="2" id="KW-1185">Reference proteome</keyword>
<dbReference type="EMBL" id="CCYD01002019">
    <property type="protein sequence ID" value="CEG46104.1"/>
    <property type="molecule type" value="Genomic_DNA"/>
</dbReference>
<sequence>MGCCAPRAEEALCVCVTVNSSTSSRRPAEDIHDVKYPLSACSMLLDCCG</sequence>
<accession>A0A0P1AUW0</accession>
<name>A0A0P1AUW0_PLAHL</name>
<dbReference type="Proteomes" id="UP000054928">
    <property type="component" value="Unassembled WGS sequence"/>
</dbReference>
<dbReference type="RefSeq" id="XP_024582473.1">
    <property type="nucleotide sequence ID" value="XM_024716923.1"/>
</dbReference>